<organism evidence="2 3">
    <name type="scientific">Smittium mucronatum</name>
    <dbReference type="NCBI Taxonomy" id="133383"/>
    <lineage>
        <taxon>Eukaryota</taxon>
        <taxon>Fungi</taxon>
        <taxon>Fungi incertae sedis</taxon>
        <taxon>Zoopagomycota</taxon>
        <taxon>Kickxellomycotina</taxon>
        <taxon>Harpellomycetes</taxon>
        <taxon>Harpellales</taxon>
        <taxon>Legeriomycetaceae</taxon>
        <taxon>Smittium</taxon>
    </lineage>
</organism>
<evidence type="ECO:0000313" key="3">
    <source>
        <dbReference type="Proteomes" id="UP000187455"/>
    </source>
</evidence>
<evidence type="ECO:0000256" key="1">
    <source>
        <dbReference type="SAM" id="MobiDB-lite"/>
    </source>
</evidence>
<protein>
    <submittedName>
        <fullName evidence="2">Uncharacterized protein</fullName>
    </submittedName>
</protein>
<proteinExistence type="predicted"/>
<comment type="caution">
    <text evidence="2">The sequence shown here is derived from an EMBL/GenBank/DDBJ whole genome shotgun (WGS) entry which is preliminary data.</text>
</comment>
<evidence type="ECO:0000313" key="2">
    <source>
        <dbReference type="EMBL" id="OLY78121.1"/>
    </source>
</evidence>
<feature type="compositionally biased region" description="Low complexity" evidence="1">
    <location>
        <begin position="33"/>
        <end position="49"/>
    </location>
</feature>
<reference evidence="2 3" key="1">
    <citation type="journal article" date="2016" name="Mol. Biol. Evol.">
        <title>Genome-Wide Survey of Gut Fungi (Harpellales) Reveals the First Horizontally Transferred Ubiquitin Gene from a Mosquito Host.</title>
        <authorList>
            <person name="Wang Y."/>
            <person name="White M.M."/>
            <person name="Kvist S."/>
            <person name="Moncalvo J.M."/>
        </authorList>
    </citation>
    <scope>NUCLEOTIDE SEQUENCE [LARGE SCALE GENOMIC DNA]</scope>
    <source>
        <strain evidence="2 3">ALG-7-W6</strain>
    </source>
</reference>
<accession>A0A1R0GMJ9</accession>
<dbReference type="Proteomes" id="UP000187455">
    <property type="component" value="Unassembled WGS sequence"/>
</dbReference>
<dbReference type="Gene3D" id="1.10.132.70">
    <property type="match status" value="1"/>
</dbReference>
<sequence>MPESAPKISSNKRANALDENPLSNIPNKKMRPSCTFNSGNSSSSPLDNSIQPDLISEHSSTAKSSEIISPKKISNVNIKNKPKPFFIEYSTGYMQVCRFINRCVSKVIPKVLLGNAQNKIYLKKGSFIF</sequence>
<name>A0A1R0GMJ9_9FUNG</name>
<dbReference type="EMBL" id="LSSL01007190">
    <property type="protein sequence ID" value="OLY78121.1"/>
    <property type="molecule type" value="Genomic_DNA"/>
</dbReference>
<gene>
    <name evidence="2" type="ORF">AYI68_g7842</name>
</gene>
<feature type="region of interest" description="Disordered" evidence="1">
    <location>
        <begin position="1"/>
        <end position="66"/>
    </location>
</feature>
<keyword evidence="3" id="KW-1185">Reference proteome</keyword>
<dbReference type="AlphaFoldDB" id="A0A1R0GMJ9"/>